<dbReference type="OrthoDB" id="16434at2759"/>
<proteinExistence type="predicted"/>
<dbReference type="AlphaFoldDB" id="A0A016UI24"/>
<sequence length="74" mass="8656">MSSAIRFIGNYDVNAEGKFLWEILCQLRKVSTILCCLLFVMASHRFSLWSWSLFYCIVFFISNVETTPHSFSSY</sequence>
<accession>A0A016UI24</accession>
<keyword evidence="2" id="KW-1185">Reference proteome</keyword>
<organism evidence="1 2">
    <name type="scientific">Ancylostoma ceylanicum</name>
    <dbReference type="NCBI Taxonomy" id="53326"/>
    <lineage>
        <taxon>Eukaryota</taxon>
        <taxon>Metazoa</taxon>
        <taxon>Ecdysozoa</taxon>
        <taxon>Nematoda</taxon>
        <taxon>Chromadorea</taxon>
        <taxon>Rhabditida</taxon>
        <taxon>Rhabditina</taxon>
        <taxon>Rhabditomorpha</taxon>
        <taxon>Strongyloidea</taxon>
        <taxon>Ancylostomatidae</taxon>
        <taxon>Ancylostomatinae</taxon>
        <taxon>Ancylostoma</taxon>
    </lineage>
</organism>
<protein>
    <submittedName>
        <fullName evidence="1">Uncharacterized protein</fullName>
    </submittedName>
</protein>
<evidence type="ECO:0000313" key="1">
    <source>
        <dbReference type="EMBL" id="EYC14273.1"/>
    </source>
</evidence>
<reference evidence="2" key="1">
    <citation type="journal article" date="2015" name="Nat. Genet.">
        <title>The genome and transcriptome of the zoonotic hookworm Ancylostoma ceylanicum identify infection-specific gene families.</title>
        <authorList>
            <person name="Schwarz E.M."/>
            <person name="Hu Y."/>
            <person name="Antoshechkin I."/>
            <person name="Miller M.M."/>
            <person name="Sternberg P.W."/>
            <person name="Aroian R.V."/>
        </authorList>
    </citation>
    <scope>NUCLEOTIDE SEQUENCE</scope>
    <source>
        <strain evidence="2">HY135</strain>
    </source>
</reference>
<name>A0A016UI24_9BILA</name>
<evidence type="ECO:0000313" key="2">
    <source>
        <dbReference type="Proteomes" id="UP000024635"/>
    </source>
</evidence>
<gene>
    <name evidence="1" type="primary">Acey_s0041.g444</name>
    <name evidence="1" type="synonym">Acey-mrps-34</name>
    <name evidence="1" type="ORF">Y032_0041g444</name>
</gene>
<dbReference type="Proteomes" id="UP000024635">
    <property type="component" value="Unassembled WGS sequence"/>
</dbReference>
<comment type="caution">
    <text evidence="1">The sequence shown here is derived from an EMBL/GenBank/DDBJ whole genome shotgun (WGS) entry which is preliminary data.</text>
</comment>
<dbReference type="EMBL" id="JARK01001377">
    <property type="protein sequence ID" value="EYC14273.1"/>
    <property type="molecule type" value="Genomic_DNA"/>
</dbReference>